<dbReference type="OrthoDB" id="4537149at2"/>
<sequence length="194" mass="21736">MTAMAQEPRLMTPEETLLDYFLTLETPEGFRAEFIEGEIVVSPAPDGDHEDAIELIVAQMYDHAKVRMQYSGNKGLKLPRGGSCPKNYAIPDATFAPRERRLFRGAPTWMPPEGVAMVAEVTSSKPERDRIAKRHCYARAGIPLYLLVDRDESTVTLFAEPAKEDYTEVHSVPFGKSLPLPAPFDFDLDTTDFL</sequence>
<dbReference type="InterPro" id="IPR011335">
    <property type="entry name" value="Restrct_endonuc-II-like"/>
</dbReference>
<feature type="domain" description="Putative restriction endonuclease" evidence="1">
    <location>
        <begin position="19"/>
        <end position="188"/>
    </location>
</feature>
<protein>
    <submittedName>
        <fullName evidence="2">Uma2 family endonuclease</fullName>
    </submittedName>
</protein>
<dbReference type="RefSeq" id="WP_152262999.1">
    <property type="nucleotide sequence ID" value="NZ_VOKX01000014.1"/>
</dbReference>
<dbReference type="CDD" id="cd06260">
    <property type="entry name" value="DUF820-like"/>
    <property type="match status" value="1"/>
</dbReference>
<proteinExistence type="predicted"/>
<organism evidence="2 3">
    <name type="scientific">Streptomyces mobaraensis</name>
    <name type="common">Streptoverticillium mobaraense</name>
    <dbReference type="NCBI Taxonomy" id="35621"/>
    <lineage>
        <taxon>Bacteria</taxon>
        <taxon>Bacillati</taxon>
        <taxon>Actinomycetota</taxon>
        <taxon>Actinomycetes</taxon>
        <taxon>Kitasatosporales</taxon>
        <taxon>Streptomycetaceae</taxon>
        <taxon>Streptomyces</taxon>
    </lineage>
</organism>
<keyword evidence="2" id="KW-0255">Endonuclease</keyword>
<dbReference type="EMBL" id="VOKX01000014">
    <property type="protein sequence ID" value="KAB7848318.1"/>
    <property type="molecule type" value="Genomic_DNA"/>
</dbReference>
<gene>
    <name evidence="2" type="ORF">FRZ00_08320</name>
</gene>
<dbReference type="Gene3D" id="3.90.1570.10">
    <property type="entry name" value="tt1808, chain A"/>
    <property type="match status" value="1"/>
</dbReference>
<evidence type="ECO:0000313" key="3">
    <source>
        <dbReference type="Proteomes" id="UP000327000"/>
    </source>
</evidence>
<name>A0A5N5WC86_STRMB</name>
<dbReference type="AlphaFoldDB" id="A0A5N5WC86"/>
<dbReference type="InterPro" id="IPR008538">
    <property type="entry name" value="Uma2"/>
</dbReference>
<comment type="caution">
    <text evidence="2">The sequence shown here is derived from an EMBL/GenBank/DDBJ whole genome shotgun (WGS) entry which is preliminary data.</text>
</comment>
<reference evidence="2 3" key="1">
    <citation type="journal article" date="2019" name="Microb. Cell Fact.">
        <title>Exploring novel herbicidin analogues by transcriptional regulator overexpression and MS/MS molecular networking.</title>
        <authorList>
            <person name="Shi Y."/>
            <person name="Gu R."/>
            <person name="Li Y."/>
            <person name="Wang X."/>
            <person name="Ren W."/>
            <person name="Li X."/>
            <person name="Wang L."/>
            <person name="Xie Y."/>
            <person name="Hong B."/>
        </authorList>
    </citation>
    <scope>NUCLEOTIDE SEQUENCE [LARGE SCALE GENOMIC DNA]</scope>
    <source>
        <strain evidence="2 3">US-43</strain>
    </source>
</reference>
<keyword evidence="3" id="KW-1185">Reference proteome</keyword>
<evidence type="ECO:0000259" key="1">
    <source>
        <dbReference type="Pfam" id="PF05685"/>
    </source>
</evidence>
<keyword evidence="2" id="KW-0378">Hydrolase</keyword>
<dbReference type="InterPro" id="IPR012296">
    <property type="entry name" value="Nuclease_put_TT1808"/>
</dbReference>
<evidence type="ECO:0000313" key="2">
    <source>
        <dbReference type="EMBL" id="KAB7848318.1"/>
    </source>
</evidence>
<dbReference type="Proteomes" id="UP000327000">
    <property type="component" value="Unassembled WGS sequence"/>
</dbReference>
<keyword evidence="2" id="KW-0540">Nuclease</keyword>
<dbReference type="SUPFAM" id="SSF52980">
    <property type="entry name" value="Restriction endonuclease-like"/>
    <property type="match status" value="1"/>
</dbReference>
<dbReference type="Pfam" id="PF05685">
    <property type="entry name" value="Uma2"/>
    <property type="match status" value="1"/>
</dbReference>
<dbReference type="PANTHER" id="PTHR35400">
    <property type="entry name" value="SLR1083 PROTEIN"/>
    <property type="match status" value="1"/>
</dbReference>
<dbReference type="PANTHER" id="PTHR35400:SF3">
    <property type="entry name" value="SLL1072 PROTEIN"/>
    <property type="match status" value="1"/>
</dbReference>
<accession>A0A5N5WC86</accession>
<dbReference type="GO" id="GO:0004519">
    <property type="term" value="F:endonuclease activity"/>
    <property type="evidence" value="ECO:0007669"/>
    <property type="project" value="UniProtKB-KW"/>
</dbReference>